<reference evidence="3" key="1">
    <citation type="submission" date="2023-08" db="EMBL/GenBank/DDBJ databases">
        <title>Black Yeasts Isolated from many extreme environments.</title>
        <authorList>
            <person name="Coleine C."/>
            <person name="Stajich J.E."/>
            <person name="Selbmann L."/>
        </authorList>
    </citation>
    <scope>NUCLEOTIDE SEQUENCE</scope>
    <source>
        <strain evidence="3">CCFEE 5401</strain>
    </source>
</reference>
<dbReference type="AlphaFoldDB" id="A0AAN7TAE6"/>
<evidence type="ECO:0000256" key="1">
    <source>
        <dbReference type="SAM" id="Coils"/>
    </source>
</evidence>
<feature type="region of interest" description="Disordered" evidence="2">
    <location>
        <begin position="558"/>
        <end position="635"/>
    </location>
</feature>
<evidence type="ECO:0000313" key="3">
    <source>
        <dbReference type="EMBL" id="KAK5108192.1"/>
    </source>
</evidence>
<feature type="coiled-coil region" evidence="1">
    <location>
        <begin position="372"/>
        <end position="399"/>
    </location>
</feature>
<feature type="compositionally biased region" description="Basic and acidic residues" evidence="2">
    <location>
        <begin position="607"/>
        <end position="621"/>
    </location>
</feature>
<evidence type="ECO:0000256" key="2">
    <source>
        <dbReference type="SAM" id="MobiDB-lite"/>
    </source>
</evidence>
<comment type="caution">
    <text evidence="3">The sequence shown here is derived from an EMBL/GenBank/DDBJ whole genome shotgun (WGS) entry which is preliminary data.</text>
</comment>
<organism evidence="3 4">
    <name type="scientific">Meristemomyces frigidus</name>
    <dbReference type="NCBI Taxonomy" id="1508187"/>
    <lineage>
        <taxon>Eukaryota</taxon>
        <taxon>Fungi</taxon>
        <taxon>Dikarya</taxon>
        <taxon>Ascomycota</taxon>
        <taxon>Pezizomycotina</taxon>
        <taxon>Dothideomycetes</taxon>
        <taxon>Dothideomycetidae</taxon>
        <taxon>Mycosphaerellales</taxon>
        <taxon>Teratosphaeriaceae</taxon>
        <taxon>Meristemomyces</taxon>
    </lineage>
</organism>
<proteinExistence type="predicted"/>
<evidence type="ECO:0000313" key="4">
    <source>
        <dbReference type="Proteomes" id="UP001310890"/>
    </source>
</evidence>
<feature type="coiled-coil region" evidence="1">
    <location>
        <begin position="196"/>
        <end position="232"/>
    </location>
</feature>
<sequence length="806" mass="89440">MDLDQAPASVKRKRFDQDDTVYEVRDGQLEPVDFDSHTPKRSRQSSAEVSDSTPGRQPSLRRKKKVGNLSNLNLRHDAEKQRARQQQARESRFQEGSLNDKPSEKPPTAFMRMVRTDSGNIKQVDDLMEGYNDDEARPRDAIVSEVVQGGAVDSPRALKPTSAADPQKVESAGFFGFGKSFTTNFHPITLWKNMWNESREELIRQHMEEAERKQKQRQKEEAEARYAQMKASGQFGLKSVSNLGQTEVGSSGSSAMRDSAIVLDSARNSLDQRLDTIIGSGIAGPTVEDVSGQTGSHLPDDNTKTKSTFRSRFSFRKPSVTNLKNSVKRVTSDFNLASAANREPSSSVSPIKADFDSSTLNRSTSKFDLKKQQKLSKRVSDLESKLSLARRELDSALIEATPKPKLNNKYERFTPQNTLKRPRFVPGKLPSLLSERILKAENLGFGDDEMSPELAHDSTMALAMSEQMNHEDTVRQSRGSRQYPNRVESLFSLANTSIEGELPGLTPNNDFHIRNASVDASAHNMNVTDCTDVPSTAAVGSAKIVDYDTLDAKLKALDKQHKASRKPAKSKKRRSGANDDEREWKPTKETDESAEWEETPRKKRKSAGADHDSPQAKRARDIASQQSPLKAKMGVSGITKTQQIVYDAGQYSPIDPTNVEAGTSEDLATMEAQGMPLDPLYEEEEESSLIHLNDMSAKDGLLVPFQNVTERSHSRSPHKRSETYYRGSEETIITRAAEAAQEHRAANHLATITGEDSVLHLPTPRVSSEDGAGVDQAKFRATKTTVKVSVGEGVSKESFEWPEDVF</sequence>
<feature type="compositionally biased region" description="Basic residues" evidence="2">
    <location>
        <begin position="562"/>
        <end position="575"/>
    </location>
</feature>
<feature type="region of interest" description="Disordered" evidence="2">
    <location>
        <begin position="1"/>
        <end position="108"/>
    </location>
</feature>
<keyword evidence="1" id="KW-0175">Coiled coil</keyword>
<feature type="compositionally biased region" description="Basic and acidic residues" evidence="2">
    <location>
        <begin position="576"/>
        <end position="591"/>
    </location>
</feature>
<feature type="region of interest" description="Disordered" evidence="2">
    <location>
        <begin position="285"/>
        <end position="306"/>
    </location>
</feature>
<feature type="compositionally biased region" description="Basic and acidic residues" evidence="2">
    <location>
        <begin position="74"/>
        <end position="93"/>
    </location>
</feature>
<gene>
    <name evidence="3" type="ORF">LTR62_008723</name>
</gene>
<accession>A0AAN7TAE6</accession>
<feature type="compositionally biased region" description="Basic and acidic residues" evidence="2">
    <location>
        <begin position="22"/>
        <end position="38"/>
    </location>
</feature>
<name>A0AAN7TAE6_9PEZI</name>
<protein>
    <submittedName>
        <fullName evidence="3">Uncharacterized protein</fullName>
    </submittedName>
</protein>
<dbReference type="Proteomes" id="UP001310890">
    <property type="component" value="Unassembled WGS sequence"/>
</dbReference>
<feature type="compositionally biased region" description="Polar residues" evidence="2">
    <location>
        <begin position="44"/>
        <end position="56"/>
    </location>
</feature>
<dbReference type="EMBL" id="JAVRRL010000093">
    <property type="protein sequence ID" value="KAK5108192.1"/>
    <property type="molecule type" value="Genomic_DNA"/>
</dbReference>